<evidence type="ECO:0000256" key="1">
    <source>
        <dbReference type="ARBA" id="ARBA00004394"/>
    </source>
</evidence>
<keyword evidence="8" id="KW-0333">Golgi apparatus</keyword>
<accession>A0A024TB57</accession>
<dbReference type="SUPFAM" id="SSF53448">
    <property type="entry name" value="Nucleotide-diphospho-sugar transferases"/>
    <property type="match status" value="1"/>
</dbReference>
<dbReference type="GO" id="GO:0000026">
    <property type="term" value="F:alpha-1,2-mannosyltransferase activity"/>
    <property type="evidence" value="ECO:0007669"/>
    <property type="project" value="TreeGrafter"/>
</dbReference>
<dbReference type="eggNOG" id="ENOG502RCZE">
    <property type="taxonomic scope" value="Eukaryota"/>
</dbReference>
<dbReference type="GeneID" id="20091720"/>
<gene>
    <name evidence="11" type="ORF">H310_14670</name>
</gene>
<dbReference type="RefSeq" id="XP_008880791.1">
    <property type="nucleotide sequence ID" value="XM_008882569.1"/>
</dbReference>
<sequence length="537" mass="60997">MKLRHLKIPFFLAVIVSLCCWAALVFTFTSTSSTSSNTSQSGGLRASANKYLGGILFRQPHELTPTMRQLQNQLQPVKLPAWRQNLSMNNPANDFECLGWRQTGDCEPNGPREPNQDKGCDEIITAGNSGYCEARHKATGTIVRSFVSSCIGMKGGSKFSCNQTGDFFAYADLPSRYRVRQRTPPISKAQQSADLTRGIVMAVFPKVMKGVYAAIHRLRDTGCKLPVELWYRRDEMNTSHPIIATLLAKEGIFAREIVQPDATHFYVKPYALYHSAFTQVLLLDCDNFVTVDPTYLFGIPEFTEVGAMFWPDFWRMKKTIFNIHNTSVLWDMLGVNFVDMMEQESGQVLVDKSKAKGALQTLMFYAFHHPRLIESLDMAWGDKDLFRFAWMKSQTPFHMIQKPPGSAGVKHHTYNLFCGHTMVQHDPHGKIVFFHRNTYKLTGYADAPRIWDHVQQYKKPVVDDNYDVRGANGGEVFPTFKRCFGRDTAYEELFDLTPLTEFPFGNMEESILRYAHEAWLLEPTTEPPTTTAAPDQA</sequence>
<evidence type="ECO:0000256" key="9">
    <source>
        <dbReference type="ARBA" id="ARBA00023136"/>
    </source>
</evidence>
<evidence type="ECO:0000256" key="8">
    <source>
        <dbReference type="ARBA" id="ARBA00023034"/>
    </source>
</evidence>
<keyword evidence="6" id="KW-0735">Signal-anchor</keyword>
<evidence type="ECO:0000256" key="6">
    <source>
        <dbReference type="ARBA" id="ARBA00022968"/>
    </source>
</evidence>
<dbReference type="PANTHER" id="PTHR31646:SF1">
    <property type="entry name" value="ALPHA-1,2-MANNOSYLTRANSFERASE MNN2"/>
    <property type="match status" value="1"/>
</dbReference>
<dbReference type="PANTHER" id="PTHR31646">
    <property type="entry name" value="ALPHA-1,2-MANNOSYLTRANSFERASE MNN2"/>
    <property type="match status" value="1"/>
</dbReference>
<keyword evidence="9" id="KW-0472">Membrane</keyword>
<keyword evidence="5" id="KW-0812">Transmembrane</keyword>
<evidence type="ECO:0000256" key="3">
    <source>
        <dbReference type="ARBA" id="ARBA00009105"/>
    </source>
</evidence>
<dbReference type="AlphaFoldDB" id="A0A024TB57"/>
<evidence type="ECO:0000256" key="7">
    <source>
        <dbReference type="ARBA" id="ARBA00022989"/>
    </source>
</evidence>
<keyword evidence="4" id="KW-0808">Transferase</keyword>
<protein>
    <submittedName>
        <fullName evidence="11">Uncharacterized protein</fullName>
    </submittedName>
</protein>
<organism evidence="11">
    <name type="scientific">Aphanomyces invadans</name>
    <dbReference type="NCBI Taxonomy" id="157072"/>
    <lineage>
        <taxon>Eukaryota</taxon>
        <taxon>Sar</taxon>
        <taxon>Stramenopiles</taxon>
        <taxon>Oomycota</taxon>
        <taxon>Saprolegniomycetes</taxon>
        <taxon>Saprolegniales</taxon>
        <taxon>Verrucalvaceae</taxon>
        <taxon>Aphanomyces</taxon>
    </lineage>
</organism>
<keyword evidence="7" id="KW-1133">Transmembrane helix</keyword>
<evidence type="ECO:0000256" key="10">
    <source>
        <dbReference type="ARBA" id="ARBA00037847"/>
    </source>
</evidence>
<evidence type="ECO:0000256" key="5">
    <source>
        <dbReference type="ARBA" id="ARBA00022692"/>
    </source>
</evidence>
<dbReference type="EMBL" id="KI914031">
    <property type="protein sequence ID" value="ETV90577.1"/>
    <property type="molecule type" value="Genomic_DNA"/>
</dbReference>
<dbReference type="GO" id="GO:0000139">
    <property type="term" value="C:Golgi membrane"/>
    <property type="evidence" value="ECO:0007669"/>
    <property type="project" value="UniProtKB-SubCell"/>
</dbReference>
<comment type="subcellular location">
    <subcellularLocation>
        <location evidence="10">Endomembrane system</location>
        <topology evidence="10">Single-pass membrane protein</topology>
    </subcellularLocation>
    <subcellularLocation>
        <location evidence="1">Golgi apparatus membrane</location>
    </subcellularLocation>
    <subcellularLocation>
        <location evidence="2">Membrane</location>
        <topology evidence="2">Single-pass type II membrane protein</topology>
    </subcellularLocation>
</comment>
<dbReference type="OrthoDB" id="430354at2759"/>
<name>A0A024TB57_9STRA</name>
<proteinExistence type="inferred from homology"/>
<dbReference type="InterPro" id="IPR029044">
    <property type="entry name" value="Nucleotide-diphossugar_trans"/>
</dbReference>
<comment type="similarity">
    <text evidence="3">Belongs to the MNN1/MNT family.</text>
</comment>
<evidence type="ECO:0000256" key="2">
    <source>
        <dbReference type="ARBA" id="ARBA00004606"/>
    </source>
</evidence>
<dbReference type="VEuPathDB" id="FungiDB:H310_14670"/>
<evidence type="ECO:0000256" key="4">
    <source>
        <dbReference type="ARBA" id="ARBA00022679"/>
    </source>
</evidence>
<dbReference type="Pfam" id="PF11051">
    <property type="entry name" value="Mannosyl_trans3"/>
    <property type="match status" value="1"/>
</dbReference>
<evidence type="ECO:0000313" key="11">
    <source>
        <dbReference type="EMBL" id="ETV90577.1"/>
    </source>
</evidence>
<dbReference type="GO" id="GO:0046354">
    <property type="term" value="P:mannan biosynthetic process"/>
    <property type="evidence" value="ECO:0007669"/>
    <property type="project" value="TreeGrafter"/>
</dbReference>
<dbReference type="STRING" id="157072.A0A024TB57"/>
<reference evidence="11" key="1">
    <citation type="submission" date="2013-12" db="EMBL/GenBank/DDBJ databases">
        <title>The Genome Sequence of Aphanomyces invadans NJM9701.</title>
        <authorList>
            <consortium name="The Broad Institute Genomics Platform"/>
            <person name="Russ C."/>
            <person name="Tyler B."/>
            <person name="van West P."/>
            <person name="Dieguez-Uribeondo J."/>
            <person name="Young S.K."/>
            <person name="Zeng Q."/>
            <person name="Gargeya S."/>
            <person name="Fitzgerald M."/>
            <person name="Abouelleil A."/>
            <person name="Alvarado L."/>
            <person name="Chapman S.B."/>
            <person name="Gainer-Dewar J."/>
            <person name="Goldberg J."/>
            <person name="Griggs A."/>
            <person name="Gujja S."/>
            <person name="Hansen M."/>
            <person name="Howarth C."/>
            <person name="Imamovic A."/>
            <person name="Ireland A."/>
            <person name="Larimer J."/>
            <person name="McCowan C."/>
            <person name="Murphy C."/>
            <person name="Pearson M."/>
            <person name="Poon T.W."/>
            <person name="Priest M."/>
            <person name="Roberts A."/>
            <person name="Saif S."/>
            <person name="Shea T."/>
            <person name="Sykes S."/>
            <person name="Wortman J."/>
            <person name="Nusbaum C."/>
            <person name="Birren B."/>
        </authorList>
    </citation>
    <scope>NUCLEOTIDE SEQUENCE [LARGE SCALE GENOMIC DNA]</scope>
    <source>
        <strain evidence="11">NJM9701</strain>
    </source>
</reference>
<dbReference type="InterPro" id="IPR022751">
    <property type="entry name" value="Alpha_mannosyltransferase"/>
</dbReference>